<sequence>MNDIDCSPPHPSLFFRPCLSLVIFNAEFHDRYNLWHPNSGCLNVSRHVPGMVLSHLWTRCGPQGKEWQQGKVHLRSDTSYQLIFEALLTPQIPGVIAIDELTLKDGTCDDQTYWCWFLSARTIGNSFCSCKCT</sequence>
<dbReference type="Proteomes" id="UP001321473">
    <property type="component" value="Unassembled WGS sequence"/>
</dbReference>
<dbReference type="AlphaFoldDB" id="A0AAQ4DMR8"/>
<dbReference type="InterPro" id="IPR013320">
    <property type="entry name" value="ConA-like_dom_sf"/>
</dbReference>
<proteinExistence type="predicted"/>
<dbReference type="Gene3D" id="2.60.120.200">
    <property type="match status" value="1"/>
</dbReference>
<evidence type="ECO:0000313" key="3">
    <source>
        <dbReference type="Proteomes" id="UP001321473"/>
    </source>
</evidence>
<dbReference type="InterPro" id="IPR000998">
    <property type="entry name" value="MAM_dom"/>
</dbReference>
<dbReference type="PROSITE" id="PS50060">
    <property type="entry name" value="MAM_2"/>
    <property type="match status" value="1"/>
</dbReference>
<feature type="domain" description="MAM" evidence="1">
    <location>
        <begin position="18"/>
        <end position="110"/>
    </location>
</feature>
<comment type="caution">
    <text evidence="2">The sequence shown here is derived from an EMBL/GenBank/DDBJ whole genome shotgun (WGS) entry which is preliminary data.</text>
</comment>
<gene>
    <name evidence="2" type="ORF">V5799_033634</name>
</gene>
<dbReference type="GO" id="GO:0016020">
    <property type="term" value="C:membrane"/>
    <property type="evidence" value="ECO:0007669"/>
    <property type="project" value="InterPro"/>
</dbReference>
<reference evidence="2 3" key="1">
    <citation type="journal article" date="2023" name="Arcadia Sci">
        <title>De novo assembly of a long-read Amblyomma americanum tick genome.</title>
        <authorList>
            <person name="Chou S."/>
            <person name="Poskanzer K.E."/>
            <person name="Rollins M."/>
            <person name="Thuy-Boun P.S."/>
        </authorList>
    </citation>
    <scope>NUCLEOTIDE SEQUENCE [LARGE SCALE GENOMIC DNA]</scope>
    <source>
        <strain evidence="2">F_SG_1</strain>
        <tissue evidence="2">Salivary glands</tissue>
    </source>
</reference>
<name>A0AAQ4DMR8_AMBAM</name>
<organism evidence="2 3">
    <name type="scientific">Amblyomma americanum</name>
    <name type="common">Lone star tick</name>
    <dbReference type="NCBI Taxonomy" id="6943"/>
    <lineage>
        <taxon>Eukaryota</taxon>
        <taxon>Metazoa</taxon>
        <taxon>Ecdysozoa</taxon>
        <taxon>Arthropoda</taxon>
        <taxon>Chelicerata</taxon>
        <taxon>Arachnida</taxon>
        <taxon>Acari</taxon>
        <taxon>Parasitiformes</taxon>
        <taxon>Ixodida</taxon>
        <taxon>Ixodoidea</taxon>
        <taxon>Ixodidae</taxon>
        <taxon>Amblyomminae</taxon>
        <taxon>Amblyomma</taxon>
    </lineage>
</organism>
<accession>A0AAQ4DMR8</accession>
<dbReference type="Pfam" id="PF00629">
    <property type="entry name" value="MAM"/>
    <property type="match status" value="1"/>
</dbReference>
<dbReference type="EMBL" id="JARKHS020029028">
    <property type="protein sequence ID" value="KAK8763758.1"/>
    <property type="molecule type" value="Genomic_DNA"/>
</dbReference>
<dbReference type="PANTHER" id="PTHR23282">
    <property type="entry name" value="APICAL ENDOSOMAL GLYCOPROTEIN PRECURSOR"/>
    <property type="match status" value="1"/>
</dbReference>
<dbReference type="SUPFAM" id="SSF49899">
    <property type="entry name" value="Concanavalin A-like lectins/glucanases"/>
    <property type="match status" value="1"/>
</dbReference>
<evidence type="ECO:0000259" key="1">
    <source>
        <dbReference type="PROSITE" id="PS50060"/>
    </source>
</evidence>
<protein>
    <recommendedName>
        <fullName evidence="1">MAM domain-containing protein</fullName>
    </recommendedName>
</protein>
<evidence type="ECO:0000313" key="2">
    <source>
        <dbReference type="EMBL" id="KAK8763758.1"/>
    </source>
</evidence>
<keyword evidence="3" id="KW-1185">Reference proteome</keyword>
<dbReference type="PANTHER" id="PTHR23282:SF142">
    <property type="entry name" value="MAM DOMAIN-CONTAINING PROTEIN"/>
    <property type="match status" value="1"/>
</dbReference>
<dbReference type="InterPro" id="IPR051560">
    <property type="entry name" value="MAM_domain-containing"/>
</dbReference>